<evidence type="ECO:0008006" key="3">
    <source>
        <dbReference type="Google" id="ProtNLM"/>
    </source>
</evidence>
<dbReference type="AlphaFoldDB" id="A0AAJ0BV00"/>
<dbReference type="EMBL" id="MU839036">
    <property type="protein sequence ID" value="KAK1762546.1"/>
    <property type="molecule type" value="Genomic_DNA"/>
</dbReference>
<dbReference type="RefSeq" id="XP_060278759.1">
    <property type="nucleotide sequence ID" value="XM_060431281.1"/>
</dbReference>
<comment type="caution">
    <text evidence="1">The sequence shown here is derived from an EMBL/GenBank/DDBJ whole genome shotgun (WGS) entry which is preliminary data.</text>
</comment>
<name>A0AAJ0BV00_9PEZI</name>
<proteinExistence type="predicted"/>
<dbReference type="SUPFAM" id="SSF54909">
    <property type="entry name" value="Dimeric alpha+beta barrel"/>
    <property type="match status" value="1"/>
</dbReference>
<sequence>MFYLFAYVNFMPNGYGPWQAAYDKLGEYVWKEEPSTLSYYFGIPYDYEHDFESTPLMFAWEVYPDRKGLYETHFNSPAMAEFQKAALPAMSTGFDLAHYAELPGGMLDAPGDARQCGVMQDIRIQCKSPEARTVAAARLAAVAAAVRARADPAVLTWMAFECLDDETGLRVFARFEDRAAMERANAWDEVVGFWTASKEKEIARIDQRAYVPNGKGWLHR</sequence>
<evidence type="ECO:0000313" key="1">
    <source>
        <dbReference type="EMBL" id="KAK1762546.1"/>
    </source>
</evidence>
<protein>
    <recommendedName>
        <fullName evidence="3">ABM domain-containing protein</fullName>
    </recommendedName>
</protein>
<organism evidence="1 2">
    <name type="scientific">Phialemonium atrogriseum</name>
    <dbReference type="NCBI Taxonomy" id="1093897"/>
    <lineage>
        <taxon>Eukaryota</taxon>
        <taxon>Fungi</taxon>
        <taxon>Dikarya</taxon>
        <taxon>Ascomycota</taxon>
        <taxon>Pezizomycotina</taxon>
        <taxon>Sordariomycetes</taxon>
        <taxon>Sordariomycetidae</taxon>
        <taxon>Cephalothecales</taxon>
        <taxon>Cephalothecaceae</taxon>
        <taxon>Phialemonium</taxon>
    </lineage>
</organism>
<dbReference type="Proteomes" id="UP001244011">
    <property type="component" value="Unassembled WGS sequence"/>
</dbReference>
<evidence type="ECO:0000313" key="2">
    <source>
        <dbReference type="Proteomes" id="UP001244011"/>
    </source>
</evidence>
<keyword evidence="2" id="KW-1185">Reference proteome</keyword>
<reference evidence="1" key="1">
    <citation type="submission" date="2023-06" db="EMBL/GenBank/DDBJ databases">
        <title>Genome-scale phylogeny and comparative genomics of the fungal order Sordariales.</title>
        <authorList>
            <consortium name="Lawrence Berkeley National Laboratory"/>
            <person name="Hensen N."/>
            <person name="Bonometti L."/>
            <person name="Westerberg I."/>
            <person name="Brannstrom I.O."/>
            <person name="Guillou S."/>
            <person name="Cros-Aarteil S."/>
            <person name="Calhoun S."/>
            <person name="Haridas S."/>
            <person name="Kuo A."/>
            <person name="Mondo S."/>
            <person name="Pangilinan J."/>
            <person name="Riley R."/>
            <person name="Labutti K."/>
            <person name="Andreopoulos B."/>
            <person name="Lipzen A."/>
            <person name="Chen C."/>
            <person name="Yanf M."/>
            <person name="Daum C."/>
            <person name="Ng V."/>
            <person name="Clum A."/>
            <person name="Steindorff A."/>
            <person name="Ohm R."/>
            <person name="Martin F."/>
            <person name="Silar P."/>
            <person name="Natvig D."/>
            <person name="Lalanne C."/>
            <person name="Gautier V."/>
            <person name="Ament-Velasquez S.L."/>
            <person name="Kruys A."/>
            <person name="Hutchinson M.I."/>
            <person name="Powell A.J."/>
            <person name="Barry K."/>
            <person name="Miller A.N."/>
            <person name="Grigoriev I.V."/>
            <person name="Debuchy R."/>
            <person name="Gladieux P."/>
            <person name="Thoren M.H."/>
            <person name="Johannesson H."/>
        </authorList>
    </citation>
    <scope>NUCLEOTIDE SEQUENCE</scope>
    <source>
        <strain evidence="1">8032-3</strain>
    </source>
</reference>
<gene>
    <name evidence="1" type="ORF">QBC33DRAFT_581681</name>
</gene>
<dbReference type="InterPro" id="IPR011008">
    <property type="entry name" value="Dimeric_a/b-barrel"/>
</dbReference>
<dbReference type="GeneID" id="85314468"/>
<accession>A0AAJ0BV00</accession>
<dbReference type="Gene3D" id="3.30.70.100">
    <property type="match status" value="1"/>
</dbReference>